<evidence type="ECO:0000313" key="7">
    <source>
        <dbReference type="Proteomes" id="UP000295192"/>
    </source>
</evidence>
<evidence type="ECO:0000313" key="6">
    <source>
        <dbReference type="EMBL" id="TDG41306.1"/>
    </source>
</evidence>
<evidence type="ECO:0000256" key="2">
    <source>
        <dbReference type="SAM" id="MobiDB-lite"/>
    </source>
</evidence>
<evidence type="ECO:0008006" key="8">
    <source>
        <dbReference type="Google" id="ProtNLM"/>
    </source>
</evidence>
<proteinExistence type="predicted"/>
<evidence type="ECO:0000259" key="5">
    <source>
        <dbReference type="PROSITE" id="PS50853"/>
    </source>
</evidence>
<feature type="region of interest" description="Disordered" evidence="2">
    <location>
        <begin position="88"/>
        <end position="151"/>
    </location>
</feature>
<dbReference type="InterPro" id="IPR003961">
    <property type="entry name" value="FN3_dom"/>
</dbReference>
<keyword evidence="3" id="KW-0812">Transmembrane</keyword>
<comment type="caution">
    <text evidence="6">The sequence shown here is derived from an EMBL/GenBank/DDBJ whole genome shotgun (WGS) entry which is preliminary data.</text>
</comment>
<dbReference type="Proteomes" id="UP000295192">
    <property type="component" value="Unassembled WGS sequence"/>
</dbReference>
<dbReference type="SMART" id="SM00408">
    <property type="entry name" value="IGc2"/>
    <property type="match status" value="1"/>
</dbReference>
<feature type="compositionally biased region" description="Low complexity" evidence="2">
    <location>
        <begin position="88"/>
        <end position="106"/>
    </location>
</feature>
<dbReference type="InterPro" id="IPR003599">
    <property type="entry name" value="Ig_sub"/>
</dbReference>
<sequence>MWTMERIDVYDILLTVLSITIKYNEYATDKGGNISIPCIAQGNIMWVKEHGSNSTIIQTGRILVLRNVSTSDSGIYVCFATVPLTTTTTSTTTTTTARPTTARELTMPAKAAEATTSAPQQEQEQELEKEQEQERERELEPTQPVEVEEEQEYRAYQRSKLTVRTTPGPVTQLYFKASTILGFLIWRFNKTQSGGYPVRSFTAEYRNISYRQPPYNASFEHAWSRMDPINIAPNVRQMEVYRLAPNTTYEFRIWANNELGSGTVVTTNVTTLPETKEEDLIRLIKPDLDNFDPRIWIVAVSIVLGTLVILAIGLCIVLSKECYQATQMGTANSPTTIANN</sequence>
<organism evidence="6 7">
    <name type="scientific">Drosophila navojoa</name>
    <name type="common">Fruit fly</name>
    <dbReference type="NCBI Taxonomy" id="7232"/>
    <lineage>
        <taxon>Eukaryota</taxon>
        <taxon>Metazoa</taxon>
        <taxon>Ecdysozoa</taxon>
        <taxon>Arthropoda</taxon>
        <taxon>Hexapoda</taxon>
        <taxon>Insecta</taxon>
        <taxon>Pterygota</taxon>
        <taxon>Neoptera</taxon>
        <taxon>Endopterygota</taxon>
        <taxon>Diptera</taxon>
        <taxon>Brachycera</taxon>
        <taxon>Muscomorpha</taxon>
        <taxon>Ephydroidea</taxon>
        <taxon>Drosophilidae</taxon>
        <taxon>Drosophila</taxon>
    </lineage>
</organism>
<dbReference type="InterPro" id="IPR036116">
    <property type="entry name" value="FN3_sf"/>
</dbReference>
<dbReference type="GO" id="GO:0030424">
    <property type="term" value="C:axon"/>
    <property type="evidence" value="ECO:0007669"/>
    <property type="project" value="TreeGrafter"/>
</dbReference>
<evidence type="ECO:0000259" key="4">
    <source>
        <dbReference type="PROSITE" id="PS50835"/>
    </source>
</evidence>
<evidence type="ECO:0000256" key="3">
    <source>
        <dbReference type="SAM" id="Phobius"/>
    </source>
</evidence>
<dbReference type="PANTHER" id="PTHR10075">
    <property type="entry name" value="BASIGIN RELATED"/>
    <property type="match status" value="1"/>
</dbReference>
<feature type="transmembrane region" description="Helical" evidence="3">
    <location>
        <begin position="295"/>
        <end position="318"/>
    </location>
</feature>
<gene>
    <name evidence="6" type="ORF">AWZ03_012268</name>
</gene>
<keyword evidence="3" id="KW-0472">Membrane</keyword>
<accession>A0A484AXU3</accession>
<dbReference type="AlphaFoldDB" id="A0A484AXU3"/>
<reference evidence="6 7" key="1">
    <citation type="journal article" date="2019" name="J. Hered.">
        <title>An Improved Genome Assembly for Drosophila navojoa, the Basal Species in the mojavensis Cluster.</title>
        <authorList>
            <person name="Vanderlinde T."/>
            <person name="Dupim E.G."/>
            <person name="Nazario-Yepiz N.O."/>
            <person name="Carvalho A.B."/>
        </authorList>
    </citation>
    <scope>NUCLEOTIDE SEQUENCE [LARGE SCALE GENOMIC DNA]</scope>
    <source>
        <strain evidence="6">Navoj_Jal97</strain>
        <tissue evidence="6">Whole organism</tissue>
    </source>
</reference>
<feature type="domain" description="Fibronectin type-III" evidence="5">
    <location>
        <begin position="166"/>
        <end position="275"/>
    </location>
</feature>
<dbReference type="GO" id="GO:0005886">
    <property type="term" value="C:plasma membrane"/>
    <property type="evidence" value="ECO:0007669"/>
    <property type="project" value="TreeGrafter"/>
</dbReference>
<dbReference type="PROSITE" id="PS50853">
    <property type="entry name" value="FN3"/>
    <property type="match status" value="1"/>
</dbReference>
<protein>
    <recommendedName>
        <fullName evidence="8">Fibronectin type-III domain-containing protein</fullName>
    </recommendedName>
</protein>
<keyword evidence="3" id="KW-1133">Transmembrane helix</keyword>
<dbReference type="GO" id="GO:0098632">
    <property type="term" value="F:cell-cell adhesion mediator activity"/>
    <property type="evidence" value="ECO:0007669"/>
    <property type="project" value="TreeGrafter"/>
</dbReference>
<name>A0A484AXU3_DRONA</name>
<dbReference type="InterPro" id="IPR007110">
    <property type="entry name" value="Ig-like_dom"/>
</dbReference>
<feature type="compositionally biased region" description="Basic and acidic residues" evidence="2">
    <location>
        <begin position="126"/>
        <end position="140"/>
    </location>
</feature>
<dbReference type="EMBL" id="LSRL02000373">
    <property type="protein sequence ID" value="TDG41306.1"/>
    <property type="molecule type" value="Genomic_DNA"/>
</dbReference>
<dbReference type="OrthoDB" id="6266590at2759"/>
<keyword evidence="1" id="KW-0393">Immunoglobulin domain</keyword>
<dbReference type="InterPro" id="IPR013783">
    <property type="entry name" value="Ig-like_fold"/>
</dbReference>
<dbReference type="InterPro" id="IPR036179">
    <property type="entry name" value="Ig-like_dom_sf"/>
</dbReference>
<dbReference type="SMART" id="SM00409">
    <property type="entry name" value="IG"/>
    <property type="match status" value="1"/>
</dbReference>
<dbReference type="InterPro" id="IPR003598">
    <property type="entry name" value="Ig_sub2"/>
</dbReference>
<dbReference type="GO" id="GO:0070593">
    <property type="term" value="P:dendrite self-avoidance"/>
    <property type="evidence" value="ECO:0007669"/>
    <property type="project" value="TreeGrafter"/>
</dbReference>
<evidence type="ECO:0000256" key="1">
    <source>
        <dbReference type="ARBA" id="ARBA00023319"/>
    </source>
</evidence>
<dbReference type="Gene3D" id="2.60.40.10">
    <property type="entry name" value="Immunoglobulins"/>
    <property type="match status" value="2"/>
</dbReference>
<dbReference type="PANTHER" id="PTHR10075:SF100">
    <property type="entry name" value="FASCICLIN-2"/>
    <property type="match status" value="1"/>
</dbReference>
<feature type="domain" description="Ig-like" evidence="4">
    <location>
        <begin position="15"/>
        <end position="96"/>
    </location>
</feature>
<dbReference type="SUPFAM" id="SSF48726">
    <property type="entry name" value="Immunoglobulin"/>
    <property type="match status" value="1"/>
</dbReference>
<dbReference type="SUPFAM" id="SSF49265">
    <property type="entry name" value="Fibronectin type III"/>
    <property type="match status" value="1"/>
</dbReference>
<dbReference type="GO" id="GO:0007156">
    <property type="term" value="P:homophilic cell adhesion via plasma membrane adhesion molecules"/>
    <property type="evidence" value="ECO:0007669"/>
    <property type="project" value="TreeGrafter"/>
</dbReference>
<dbReference type="PROSITE" id="PS50835">
    <property type="entry name" value="IG_LIKE"/>
    <property type="match status" value="1"/>
</dbReference>
<keyword evidence="7" id="KW-1185">Reference proteome</keyword>
<dbReference type="GO" id="GO:0007411">
    <property type="term" value="P:axon guidance"/>
    <property type="evidence" value="ECO:0007669"/>
    <property type="project" value="TreeGrafter"/>
</dbReference>